<dbReference type="AlphaFoldDB" id="A0A251V198"/>
<dbReference type="CDD" id="cd23995">
    <property type="entry name" value="Seipin_BSCL2_like"/>
    <property type="match status" value="1"/>
</dbReference>
<reference evidence="9" key="3">
    <citation type="submission" date="2020-06" db="EMBL/GenBank/DDBJ databases">
        <title>Helianthus annuus Genome sequencing and assembly Release 2.</title>
        <authorList>
            <person name="Gouzy J."/>
            <person name="Langlade N."/>
            <person name="Munos S."/>
        </authorList>
    </citation>
    <scope>NUCLEOTIDE SEQUENCE</scope>
    <source>
        <tissue evidence="9">Leaves</tissue>
    </source>
</reference>
<feature type="compositionally biased region" description="Polar residues" evidence="7">
    <location>
        <begin position="1"/>
        <end position="12"/>
    </location>
</feature>
<evidence type="ECO:0000256" key="4">
    <source>
        <dbReference type="ARBA" id="ARBA00022989"/>
    </source>
</evidence>
<dbReference type="PANTHER" id="PTHR21212">
    <property type="entry name" value="BERNARDINELLI-SEIP CONGENITAL LIPODYSTROPHY 2 HOMOLOG BSCL2 PROTEIN"/>
    <property type="match status" value="1"/>
</dbReference>
<dbReference type="EMBL" id="CM007893">
    <property type="protein sequence ID" value="OTG28886.1"/>
    <property type="molecule type" value="Genomic_DNA"/>
</dbReference>
<evidence type="ECO:0000313" key="9">
    <source>
        <dbReference type="EMBL" id="KAF5810824.1"/>
    </source>
</evidence>
<proteinExistence type="predicted"/>
<dbReference type="GO" id="GO:0019915">
    <property type="term" value="P:lipid storage"/>
    <property type="evidence" value="ECO:0000318"/>
    <property type="project" value="GO_Central"/>
</dbReference>
<evidence type="ECO:0000256" key="8">
    <source>
        <dbReference type="SAM" id="Phobius"/>
    </source>
</evidence>
<dbReference type="GO" id="GO:0034389">
    <property type="term" value="P:lipid droplet organization"/>
    <property type="evidence" value="ECO:0000318"/>
    <property type="project" value="GO_Central"/>
</dbReference>
<dbReference type="Gramene" id="mRNA:HanXRQr2_Chr04g0174181">
    <property type="protein sequence ID" value="CDS:HanXRQr2_Chr04g0174181.1"/>
    <property type="gene ID" value="HanXRQr2_Chr04g0174181"/>
</dbReference>
<dbReference type="OMA" id="ISNEMAF"/>
<evidence type="ECO:0000313" key="10">
    <source>
        <dbReference type="EMBL" id="OTG28886.1"/>
    </source>
</evidence>
<protein>
    <submittedName>
        <fullName evidence="10">Putative adipose-regulatory protein (Seipin)</fullName>
    </submittedName>
    <submittedName>
        <fullName evidence="9">Seipin family protein</fullName>
    </submittedName>
</protein>
<evidence type="ECO:0000256" key="7">
    <source>
        <dbReference type="SAM" id="MobiDB-lite"/>
    </source>
</evidence>
<evidence type="ECO:0000256" key="1">
    <source>
        <dbReference type="ARBA" id="ARBA00004477"/>
    </source>
</evidence>
<dbReference type="STRING" id="4232.A0A251V198"/>
<accession>A0A251V198</accession>
<name>A0A251V198_HELAN</name>
<evidence type="ECO:0000256" key="5">
    <source>
        <dbReference type="ARBA" id="ARBA00023098"/>
    </source>
</evidence>
<reference evidence="9 11" key="1">
    <citation type="journal article" date="2017" name="Nature">
        <title>The sunflower genome provides insights into oil metabolism, flowering and Asterid evolution.</title>
        <authorList>
            <person name="Badouin H."/>
            <person name="Gouzy J."/>
            <person name="Grassa C.J."/>
            <person name="Murat F."/>
            <person name="Staton S.E."/>
            <person name="Cottret L."/>
            <person name="Lelandais-Briere C."/>
            <person name="Owens G.L."/>
            <person name="Carrere S."/>
            <person name="Mayjonade B."/>
            <person name="Legrand L."/>
            <person name="Gill N."/>
            <person name="Kane N.C."/>
            <person name="Bowers J.E."/>
            <person name="Hubner S."/>
            <person name="Bellec A."/>
            <person name="Berard A."/>
            <person name="Berges H."/>
            <person name="Blanchet N."/>
            <person name="Boniface M.C."/>
            <person name="Brunel D."/>
            <person name="Catrice O."/>
            <person name="Chaidir N."/>
            <person name="Claudel C."/>
            <person name="Donnadieu C."/>
            <person name="Faraut T."/>
            <person name="Fievet G."/>
            <person name="Helmstetter N."/>
            <person name="King M."/>
            <person name="Knapp S.J."/>
            <person name="Lai Z."/>
            <person name="Le Paslier M.C."/>
            <person name="Lippi Y."/>
            <person name="Lorenzon L."/>
            <person name="Mandel J.R."/>
            <person name="Marage G."/>
            <person name="Marchand G."/>
            <person name="Marquand E."/>
            <person name="Bret-Mestries E."/>
            <person name="Morien E."/>
            <person name="Nambeesan S."/>
            <person name="Nguyen T."/>
            <person name="Pegot-Espagnet P."/>
            <person name="Pouilly N."/>
            <person name="Raftis F."/>
            <person name="Sallet E."/>
            <person name="Schiex T."/>
            <person name="Thomas J."/>
            <person name="Vandecasteele C."/>
            <person name="Vares D."/>
            <person name="Vear F."/>
            <person name="Vautrin S."/>
            <person name="Crespi M."/>
            <person name="Mangin B."/>
            <person name="Burke J.M."/>
            <person name="Salse J."/>
            <person name="Munos S."/>
            <person name="Vincourt P."/>
            <person name="Rieseberg L.H."/>
            <person name="Langlade N.B."/>
        </authorList>
    </citation>
    <scope>NUCLEOTIDE SEQUENCE [LARGE SCALE GENOMIC DNA]</scope>
    <source>
        <strain evidence="11">cv. SF193</strain>
        <tissue evidence="9">Leaves</tissue>
    </source>
</reference>
<keyword evidence="4 8" id="KW-1133">Transmembrane helix</keyword>
<dbReference type="OrthoDB" id="3990054at2759"/>
<keyword evidence="6 8" id="KW-0472">Membrane</keyword>
<gene>
    <name evidence="10" type="ORF">HannXRQ_Chr04g0116231</name>
    <name evidence="9" type="ORF">HanXRQr2_Chr04g0174181</name>
</gene>
<dbReference type="Proteomes" id="UP000215914">
    <property type="component" value="Chromosome 4"/>
</dbReference>
<evidence type="ECO:0000256" key="6">
    <source>
        <dbReference type="ARBA" id="ARBA00023136"/>
    </source>
</evidence>
<dbReference type="FunCoup" id="A0A251V198">
    <property type="interactions" value="2683"/>
</dbReference>
<dbReference type="InterPro" id="IPR009617">
    <property type="entry name" value="Seipin"/>
</dbReference>
<feature type="transmembrane region" description="Helical" evidence="8">
    <location>
        <begin position="240"/>
        <end position="264"/>
    </location>
</feature>
<keyword evidence="5" id="KW-0443">Lipid metabolism</keyword>
<feature type="region of interest" description="Disordered" evidence="7">
    <location>
        <begin position="1"/>
        <end position="62"/>
    </location>
</feature>
<dbReference type="GO" id="GO:0005789">
    <property type="term" value="C:endoplasmic reticulum membrane"/>
    <property type="evidence" value="ECO:0000318"/>
    <property type="project" value="GO_Central"/>
</dbReference>
<feature type="compositionally biased region" description="Polar residues" evidence="7">
    <location>
        <begin position="124"/>
        <end position="143"/>
    </location>
</feature>
<feature type="region of interest" description="Disordered" evidence="7">
    <location>
        <begin position="120"/>
        <end position="143"/>
    </location>
</feature>
<dbReference type="GO" id="GO:0140042">
    <property type="term" value="P:lipid droplet formation"/>
    <property type="evidence" value="ECO:0007669"/>
    <property type="project" value="UniProtKB-ARBA"/>
</dbReference>
<dbReference type="GO" id="GO:0006629">
    <property type="term" value="P:lipid metabolic process"/>
    <property type="evidence" value="ECO:0007669"/>
    <property type="project" value="UniProtKB-KW"/>
</dbReference>
<comment type="subcellular location">
    <subcellularLocation>
        <location evidence="1">Endoplasmic reticulum membrane</location>
        <topology evidence="1">Multi-pass membrane protein</topology>
    </subcellularLocation>
</comment>
<reference evidence="10" key="2">
    <citation type="submission" date="2017-02" db="EMBL/GenBank/DDBJ databases">
        <title>Sunflower complete genome.</title>
        <authorList>
            <person name="Langlade N."/>
            <person name="Munos S."/>
        </authorList>
    </citation>
    <scope>NUCLEOTIDE SEQUENCE [LARGE SCALE GENOMIC DNA]</scope>
    <source>
        <tissue evidence="10">Leaves</tissue>
    </source>
</reference>
<evidence type="ECO:0000256" key="2">
    <source>
        <dbReference type="ARBA" id="ARBA00022692"/>
    </source>
</evidence>
<dbReference type="InParanoid" id="A0A251V198"/>
<feature type="transmembrane region" description="Helical" evidence="8">
    <location>
        <begin position="462"/>
        <end position="488"/>
    </location>
</feature>
<keyword evidence="3" id="KW-0256">Endoplasmic reticulum</keyword>
<organism evidence="10 11">
    <name type="scientific">Helianthus annuus</name>
    <name type="common">Common sunflower</name>
    <dbReference type="NCBI Taxonomy" id="4232"/>
    <lineage>
        <taxon>Eukaryota</taxon>
        <taxon>Viridiplantae</taxon>
        <taxon>Streptophyta</taxon>
        <taxon>Embryophyta</taxon>
        <taxon>Tracheophyta</taxon>
        <taxon>Spermatophyta</taxon>
        <taxon>Magnoliopsida</taxon>
        <taxon>eudicotyledons</taxon>
        <taxon>Gunneridae</taxon>
        <taxon>Pentapetalae</taxon>
        <taxon>asterids</taxon>
        <taxon>campanulids</taxon>
        <taxon>Asterales</taxon>
        <taxon>Asteraceae</taxon>
        <taxon>Asteroideae</taxon>
        <taxon>Heliantheae alliance</taxon>
        <taxon>Heliantheae</taxon>
        <taxon>Helianthus</taxon>
    </lineage>
</organism>
<feature type="compositionally biased region" description="Low complexity" evidence="7">
    <location>
        <begin position="34"/>
        <end position="59"/>
    </location>
</feature>
<keyword evidence="2 8" id="KW-0812">Transmembrane</keyword>
<sequence length="515" mass="57601">MEQQSIIQTNVIEGSDVNFPFEDATNSFEEPDQSVSTSEESTVTFISEQSPESPSSPSSAGLRHRRLASFKTCKESQFFKNNPDGLIDFNPDSTCSSPVKKLKDNKKLNEILNSSVVCSSSGSDNNRLNNETDASSAITGDNNVDSPNAVPDVVYILAELVIKVISFQTKFLSNSVTFPIWLMHSLYLVLTDPFGVIKLAKSYMMGNSSEIMGICYTGVKLVNHLLFKKHESTVKLCVRIGWGLLWFVYCGFILVSLLVPAFLFGGMMMRWIVEEPVQVTEKLTFDYTKDTPTAFVAISSCPESSVIVHNEKSVIGSSVESRVIPFDHEVQATVSLTLPESDYNINLGIFQVRVDFLSSDGNVLASTRQPCMLRFKSQPIRLVSTFLKLASLLAGYSSETQTLDMKFRGYIEKDVHTSCSRVVIEQRAEFARRGGVPEVYSASLKIESRLPFVKRMLWYSKWLIYMWISVTMYIMELLFTLLCCRSIIFPWEQSLGRDLGSSNDGVPHNKPNASS</sequence>
<keyword evidence="11" id="KW-1185">Reference proteome</keyword>
<evidence type="ECO:0000313" key="11">
    <source>
        <dbReference type="Proteomes" id="UP000215914"/>
    </source>
</evidence>
<dbReference type="EMBL" id="MNCJ02000319">
    <property type="protein sequence ID" value="KAF5810824.1"/>
    <property type="molecule type" value="Genomic_DNA"/>
</dbReference>
<dbReference type="Pfam" id="PF06775">
    <property type="entry name" value="Seipin"/>
    <property type="match status" value="1"/>
</dbReference>
<evidence type="ECO:0000256" key="3">
    <source>
        <dbReference type="ARBA" id="ARBA00022824"/>
    </source>
</evidence>
<dbReference type="PANTHER" id="PTHR21212:SF8">
    <property type="entry name" value="SEIPIN FAMILY-RELATED"/>
    <property type="match status" value="1"/>
</dbReference>